<keyword evidence="6" id="KW-1185">Reference proteome</keyword>
<reference evidence="4 6" key="2">
    <citation type="submission" date="2017-12" db="EMBL/GenBank/DDBJ databases">
        <title>Comparative Functional Genomics of Dry Heat Resistant strains isolated from the Viking Spacecraft.</title>
        <authorList>
            <person name="Seuylemezian A."/>
            <person name="Cooper K."/>
            <person name="Vaishampayan P."/>
        </authorList>
    </citation>
    <scope>NUCLEOTIDE SEQUENCE [LARGE SCALE GENOMIC DNA]</scope>
    <source>
        <strain evidence="4 6">ATCC 29669</strain>
    </source>
</reference>
<dbReference type="InterPro" id="IPR025508">
    <property type="entry name" value="DUF4395"/>
</dbReference>
<protein>
    <submittedName>
        <fullName evidence="3">DUF4395 domain-containing protein</fullName>
    </submittedName>
</protein>
<dbReference type="Proteomes" id="UP000235114">
    <property type="component" value="Unassembled WGS sequence"/>
</dbReference>
<dbReference type="Proteomes" id="UP000234951">
    <property type="component" value="Unassembled WGS sequence"/>
</dbReference>
<dbReference type="InterPro" id="IPR016942">
    <property type="entry name" value="UCP030042"/>
</dbReference>
<dbReference type="PIRSF" id="PIRSF030042">
    <property type="entry name" value="UCP030042"/>
    <property type="match status" value="1"/>
</dbReference>
<evidence type="ECO:0000313" key="4">
    <source>
        <dbReference type="EMBL" id="PLR91190.1"/>
    </source>
</evidence>
<keyword evidence="1" id="KW-1133">Transmembrane helix</keyword>
<evidence type="ECO:0000313" key="6">
    <source>
        <dbReference type="Proteomes" id="UP000235114"/>
    </source>
</evidence>
<evidence type="ECO:0000313" key="3">
    <source>
        <dbReference type="EMBL" id="PLR80902.1"/>
    </source>
</evidence>
<evidence type="ECO:0000259" key="2">
    <source>
        <dbReference type="Pfam" id="PF14340"/>
    </source>
</evidence>
<organism evidence="3 5">
    <name type="scientific">Bacillus canaveralius</name>
    <dbReference type="NCBI Taxonomy" id="1403243"/>
    <lineage>
        <taxon>Bacteria</taxon>
        <taxon>Bacillati</taxon>
        <taxon>Bacillota</taxon>
        <taxon>Bacilli</taxon>
        <taxon>Bacillales</taxon>
        <taxon>Bacillaceae</taxon>
        <taxon>Bacillus</taxon>
    </lineage>
</organism>
<sequence>MTKEVRTIPRPLVRINQSFIAGSVLLTWLTGEIWILAVPLIAGLFGLLFGVNPIMKIGSAFLKKPYSQYIPEEYDQQQFNQIIAVVCLTGALIGYAAGWNVIGHIFSAMVALASIFALLGFCIGCFIRYQWIQYRHRTAK</sequence>
<accession>A0A2N5GIR0</accession>
<dbReference type="Pfam" id="PF14340">
    <property type="entry name" value="DUF4395"/>
    <property type="match status" value="1"/>
</dbReference>
<dbReference type="RefSeq" id="WP_101578516.1">
    <property type="nucleotide sequence ID" value="NZ_PGVD01000067.1"/>
</dbReference>
<feature type="transmembrane region" description="Helical" evidence="1">
    <location>
        <begin position="12"/>
        <end position="29"/>
    </location>
</feature>
<keyword evidence="1" id="KW-0472">Membrane</keyword>
<evidence type="ECO:0000256" key="1">
    <source>
        <dbReference type="SAM" id="Phobius"/>
    </source>
</evidence>
<feature type="transmembrane region" description="Helical" evidence="1">
    <location>
        <begin position="35"/>
        <end position="58"/>
    </location>
</feature>
<dbReference type="OrthoDB" id="2376580at2"/>
<keyword evidence="1" id="KW-0812">Transmembrane</keyword>
<evidence type="ECO:0000313" key="5">
    <source>
        <dbReference type="Proteomes" id="UP000234951"/>
    </source>
</evidence>
<feature type="domain" description="DUF4395" evidence="2">
    <location>
        <begin position="8"/>
        <end position="132"/>
    </location>
</feature>
<feature type="transmembrane region" description="Helical" evidence="1">
    <location>
        <begin position="79"/>
        <end position="99"/>
    </location>
</feature>
<feature type="transmembrane region" description="Helical" evidence="1">
    <location>
        <begin position="105"/>
        <end position="127"/>
    </location>
</feature>
<name>A0A2N5GIR0_9BACI</name>
<dbReference type="AlphaFoldDB" id="A0A2N5GIR0"/>
<gene>
    <name evidence="3" type="ORF">CU635_16690</name>
    <name evidence="4" type="ORF">CVD25_19575</name>
</gene>
<proteinExistence type="predicted"/>
<reference evidence="3 5" key="1">
    <citation type="submission" date="2017-11" db="EMBL/GenBank/DDBJ databases">
        <title>Comparitive Functional Genomics of Dry Heat Resistant strains isolated from the Viking Spacecraft.</title>
        <authorList>
            <person name="Seuylemezian A."/>
            <person name="Cooper K."/>
            <person name="Vaishampayan P."/>
        </authorList>
    </citation>
    <scope>NUCLEOTIDE SEQUENCE [LARGE SCALE GENOMIC DNA]</scope>
    <source>
        <strain evidence="3 5">M4.6</strain>
    </source>
</reference>
<dbReference type="EMBL" id="PGVA01000043">
    <property type="protein sequence ID" value="PLR80902.1"/>
    <property type="molecule type" value="Genomic_DNA"/>
</dbReference>
<dbReference type="EMBL" id="PGVD01000067">
    <property type="protein sequence ID" value="PLR91190.1"/>
    <property type="molecule type" value="Genomic_DNA"/>
</dbReference>
<comment type="caution">
    <text evidence="3">The sequence shown here is derived from an EMBL/GenBank/DDBJ whole genome shotgun (WGS) entry which is preliminary data.</text>
</comment>